<dbReference type="Proteomes" id="UP001055879">
    <property type="component" value="Linkage Group LG06"/>
</dbReference>
<comment type="caution">
    <text evidence="1">The sequence shown here is derived from an EMBL/GenBank/DDBJ whole genome shotgun (WGS) entry which is preliminary data.</text>
</comment>
<proteinExistence type="predicted"/>
<evidence type="ECO:0000313" key="2">
    <source>
        <dbReference type="Proteomes" id="UP001055879"/>
    </source>
</evidence>
<organism evidence="1 2">
    <name type="scientific">Arctium lappa</name>
    <name type="common">Greater burdock</name>
    <name type="synonym">Lappa major</name>
    <dbReference type="NCBI Taxonomy" id="4217"/>
    <lineage>
        <taxon>Eukaryota</taxon>
        <taxon>Viridiplantae</taxon>
        <taxon>Streptophyta</taxon>
        <taxon>Embryophyta</taxon>
        <taxon>Tracheophyta</taxon>
        <taxon>Spermatophyta</taxon>
        <taxon>Magnoliopsida</taxon>
        <taxon>eudicotyledons</taxon>
        <taxon>Gunneridae</taxon>
        <taxon>Pentapetalae</taxon>
        <taxon>asterids</taxon>
        <taxon>campanulids</taxon>
        <taxon>Asterales</taxon>
        <taxon>Asteraceae</taxon>
        <taxon>Carduoideae</taxon>
        <taxon>Cardueae</taxon>
        <taxon>Arctiinae</taxon>
        <taxon>Arctium</taxon>
    </lineage>
</organism>
<dbReference type="EMBL" id="CM042052">
    <property type="protein sequence ID" value="KAI3719176.1"/>
    <property type="molecule type" value="Genomic_DNA"/>
</dbReference>
<evidence type="ECO:0000313" key="1">
    <source>
        <dbReference type="EMBL" id="KAI3719176.1"/>
    </source>
</evidence>
<protein>
    <submittedName>
        <fullName evidence="1">Uncharacterized protein</fullName>
    </submittedName>
</protein>
<accession>A0ACB9BBL6</accession>
<keyword evidence="2" id="KW-1185">Reference proteome</keyword>
<reference evidence="2" key="1">
    <citation type="journal article" date="2022" name="Mol. Ecol. Resour.">
        <title>The genomes of chicory, endive, great burdock and yacon provide insights into Asteraceae palaeo-polyploidization history and plant inulin production.</title>
        <authorList>
            <person name="Fan W."/>
            <person name="Wang S."/>
            <person name="Wang H."/>
            <person name="Wang A."/>
            <person name="Jiang F."/>
            <person name="Liu H."/>
            <person name="Zhao H."/>
            <person name="Xu D."/>
            <person name="Zhang Y."/>
        </authorList>
    </citation>
    <scope>NUCLEOTIDE SEQUENCE [LARGE SCALE GENOMIC DNA]</scope>
    <source>
        <strain evidence="2">cv. Niubang</strain>
    </source>
</reference>
<gene>
    <name evidence="1" type="ORF">L6452_20070</name>
</gene>
<sequence length="115" mass="12744">MIQPWLQARPTLIISTGVFRSKGDSTAKPGGDNSLSVRNADEEVSKLVEQGKELQESASTLISRNSQEEAPLRQRALTLDSNIKMLRSFIAFSVKKGKLRILNWSTSNKGRGWGE</sequence>
<reference evidence="1 2" key="2">
    <citation type="journal article" date="2022" name="Mol. Ecol. Resour.">
        <title>The genomes of chicory, endive, great burdock and yacon provide insights into Asteraceae paleo-polyploidization history and plant inulin production.</title>
        <authorList>
            <person name="Fan W."/>
            <person name="Wang S."/>
            <person name="Wang H."/>
            <person name="Wang A."/>
            <person name="Jiang F."/>
            <person name="Liu H."/>
            <person name="Zhao H."/>
            <person name="Xu D."/>
            <person name="Zhang Y."/>
        </authorList>
    </citation>
    <scope>NUCLEOTIDE SEQUENCE [LARGE SCALE GENOMIC DNA]</scope>
    <source>
        <strain evidence="2">cv. Niubang</strain>
    </source>
</reference>
<name>A0ACB9BBL6_ARCLA</name>